<dbReference type="SUPFAM" id="SSF54593">
    <property type="entry name" value="Glyoxalase/Bleomycin resistance protein/Dihydroxybiphenyl dioxygenase"/>
    <property type="match status" value="1"/>
</dbReference>
<dbReference type="STRING" id="1179773.BN6_27120"/>
<dbReference type="PANTHER" id="PTHR36437:SF2">
    <property type="entry name" value="GLYOXALASE_BLEOMYCIN RESISTANCE PROTEIN_DIOXYGENASE"/>
    <property type="match status" value="1"/>
</dbReference>
<dbReference type="Proteomes" id="UP000006281">
    <property type="component" value="Chromosome"/>
</dbReference>
<dbReference type="SUPFAM" id="SSF46785">
    <property type="entry name" value="Winged helix' DNA-binding domain"/>
    <property type="match status" value="1"/>
</dbReference>
<dbReference type="InterPro" id="IPR011991">
    <property type="entry name" value="ArsR-like_HTH"/>
</dbReference>
<dbReference type="InterPro" id="IPR037523">
    <property type="entry name" value="VOC_core"/>
</dbReference>
<organism evidence="3 4">
    <name type="scientific">Saccharothrix espanaensis (strain ATCC 51144 / DSM 44229 / JCM 9112 / NBRC 15066 / NRRL 15764)</name>
    <dbReference type="NCBI Taxonomy" id="1179773"/>
    <lineage>
        <taxon>Bacteria</taxon>
        <taxon>Bacillati</taxon>
        <taxon>Actinomycetota</taxon>
        <taxon>Actinomycetes</taxon>
        <taxon>Pseudonocardiales</taxon>
        <taxon>Pseudonocardiaceae</taxon>
        <taxon>Saccharothrix</taxon>
    </lineage>
</organism>
<protein>
    <recommendedName>
        <fullName evidence="5">Transcriptional regulator, ArsR family</fullName>
    </recommendedName>
</protein>
<dbReference type="CDD" id="cd07263">
    <property type="entry name" value="VOC_like"/>
    <property type="match status" value="1"/>
</dbReference>
<dbReference type="PANTHER" id="PTHR36437">
    <property type="entry name" value="GLYOXALASE/BLEOMYCIN RESISTANCE PROTEIN/DIOXYGENASE"/>
    <property type="match status" value="1"/>
</dbReference>
<dbReference type="AlphaFoldDB" id="K0JZC8"/>
<dbReference type="Pfam" id="PF00903">
    <property type="entry name" value="Glyoxalase"/>
    <property type="match status" value="1"/>
</dbReference>
<dbReference type="GO" id="GO:0003700">
    <property type="term" value="F:DNA-binding transcription factor activity"/>
    <property type="evidence" value="ECO:0007669"/>
    <property type="project" value="InterPro"/>
</dbReference>
<dbReference type="InterPro" id="IPR029068">
    <property type="entry name" value="Glyas_Bleomycin-R_OHBP_Dase"/>
</dbReference>
<dbReference type="Gene3D" id="1.10.10.10">
    <property type="entry name" value="Winged helix-like DNA-binding domain superfamily/Winged helix DNA-binding domain"/>
    <property type="match status" value="1"/>
</dbReference>
<dbReference type="Pfam" id="PF12840">
    <property type="entry name" value="HTH_20"/>
    <property type="match status" value="1"/>
</dbReference>
<dbReference type="InterPro" id="IPR001845">
    <property type="entry name" value="HTH_ArsR_DNA-bd_dom"/>
</dbReference>
<dbReference type="InterPro" id="IPR036390">
    <property type="entry name" value="WH_DNA-bd_sf"/>
</dbReference>
<dbReference type="EMBL" id="HE804045">
    <property type="protein sequence ID" value="CCH30024.1"/>
    <property type="molecule type" value="Genomic_DNA"/>
</dbReference>
<dbReference type="Gene3D" id="3.10.180.10">
    <property type="entry name" value="2,3-Dihydroxybiphenyl 1,2-Dioxygenase, domain 1"/>
    <property type="match status" value="1"/>
</dbReference>
<dbReference type="eggNOG" id="COG0346">
    <property type="taxonomic scope" value="Bacteria"/>
</dbReference>
<proteinExistence type="predicted"/>
<evidence type="ECO:0000259" key="2">
    <source>
        <dbReference type="PROSITE" id="PS51819"/>
    </source>
</evidence>
<dbReference type="HOGENOM" id="CLU_1189213_0_0_11"/>
<gene>
    <name evidence="3" type="ordered locus">BN6_27120</name>
</gene>
<dbReference type="InterPro" id="IPR036388">
    <property type="entry name" value="WH-like_DNA-bd_sf"/>
</dbReference>
<reference evidence="3 4" key="1">
    <citation type="journal article" date="2012" name="BMC Genomics">
        <title>Complete genome sequence of Saccharothrix espanaensis DSM 44229T and comparison to the other completely sequenced Pseudonocardiaceae.</title>
        <authorList>
            <person name="Strobel T."/>
            <person name="Al-Dilaimi A."/>
            <person name="Blom J."/>
            <person name="Gessner A."/>
            <person name="Kalinowski J."/>
            <person name="Luzhetska M."/>
            <person name="Puhler A."/>
            <person name="Szczepanowski R."/>
            <person name="Bechthold A."/>
            <person name="Ruckert C."/>
        </authorList>
    </citation>
    <scope>NUCLEOTIDE SEQUENCE [LARGE SCALE GENOMIC DNA]</scope>
    <source>
        <strain evidence="4">ATCC 51144 / DSM 44229 / JCM 9112 / NBRC 15066 / NRRL 15764</strain>
    </source>
</reference>
<feature type="domain" description="HTH arsR-type" evidence="1">
    <location>
        <begin position="2"/>
        <end position="103"/>
    </location>
</feature>
<accession>K0JZC8</accession>
<name>K0JZC8_SACES</name>
<dbReference type="KEGG" id="sesp:BN6_27120"/>
<dbReference type="CDD" id="cd00090">
    <property type="entry name" value="HTH_ARSR"/>
    <property type="match status" value="1"/>
</dbReference>
<dbReference type="PATRIC" id="fig|1179773.3.peg.2709"/>
<dbReference type="PROSITE" id="PS51819">
    <property type="entry name" value="VOC"/>
    <property type="match status" value="1"/>
</dbReference>
<keyword evidence="4" id="KW-1185">Reference proteome</keyword>
<dbReference type="NCBIfam" id="NF033788">
    <property type="entry name" value="HTH_metalloreg"/>
    <property type="match status" value="1"/>
</dbReference>
<sequence length="233" mass="25476">MPITVVVDADPGLFKAIGDATRRTILDELTDRDGQTLFEICGRLTMKHGLTSSRQAVSQHLAVLEQAGLVRTRRQGRYKFHHIDPGPLRAIAERWPVNGRGTEPVIRINVTSVYVDDQAKALAFYTEKLGFTKKTDVAAGEYRWLTVVSPAAPDGVELLLEPDAHPAAGVFKKALVEDGIPFTQFAVDDVHAEVERLKALGVEFTQEATDYGPAITAVLDDTCGNLIQIATIK</sequence>
<feature type="domain" description="VOC" evidence="2">
    <location>
        <begin position="107"/>
        <end position="232"/>
    </location>
</feature>
<dbReference type="eggNOG" id="COG0640">
    <property type="taxonomic scope" value="Bacteria"/>
</dbReference>
<dbReference type="PROSITE" id="PS50987">
    <property type="entry name" value="HTH_ARSR_2"/>
    <property type="match status" value="1"/>
</dbReference>
<dbReference type="SMART" id="SM00418">
    <property type="entry name" value="HTH_ARSR"/>
    <property type="match status" value="1"/>
</dbReference>
<evidence type="ECO:0008006" key="5">
    <source>
        <dbReference type="Google" id="ProtNLM"/>
    </source>
</evidence>
<evidence type="ECO:0000313" key="3">
    <source>
        <dbReference type="EMBL" id="CCH30024.1"/>
    </source>
</evidence>
<evidence type="ECO:0000259" key="1">
    <source>
        <dbReference type="PROSITE" id="PS50987"/>
    </source>
</evidence>
<dbReference type="InterPro" id="IPR004360">
    <property type="entry name" value="Glyas_Fos-R_dOase_dom"/>
</dbReference>
<evidence type="ECO:0000313" key="4">
    <source>
        <dbReference type="Proteomes" id="UP000006281"/>
    </source>
</evidence>